<dbReference type="InterPro" id="IPR024096">
    <property type="entry name" value="NO_sig/Golgi_transp_ligand-bd"/>
</dbReference>
<evidence type="ECO:0000313" key="3">
    <source>
        <dbReference type="Proteomes" id="UP001519289"/>
    </source>
</evidence>
<gene>
    <name evidence="2" type="ORF">J2Z79_001801</name>
</gene>
<dbReference type="Gene3D" id="3.30.1380.20">
    <property type="entry name" value="Trafficking protein particle complex subunit 3"/>
    <property type="match status" value="1"/>
</dbReference>
<dbReference type="RefSeq" id="WP_209466516.1">
    <property type="nucleotide sequence ID" value="NZ_JAGGLG010000012.1"/>
</dbReference>
<reference evidence="2 3" key="1">
    <citation type="submission" date="2021-03" db="EMBL/GenBank/DDBJ databases">
        <title>Genomic Encyclopedia of Type Strains, Phase IV (KMG-IV): sequencing the most valuable type-strain genomes for metagenomic binning, comparative biology and taxonomic classification.</title>
        <authorList>
            <person name="Goeker M."/>
        </authorList>
    </citation>
    <scope>NUCLEOTIDE SEQUENCE [LARGE SCALE GENOMIC DNA]</scope>
    <source>
        <strain evidence="2 3">DSM 27138</strain>
    </source>
</reference>
<dbReference type="PANTHER" id="PTHR35090:SF2">
    <property type="entry name" value="ARSR FAMILY TRANSCRIPTIONAL REGULATOR"/>
    <property type="match status" value="1"/>
</dbReference>
<dbReference type="Pfam" id="PF02830">
    <property type="entry name" value="V4R"/>
    <property type="match status" value="1"/>
</dbReference>
<name>A0ABS4JSA4_9FIRM</name>
<dbReference type="InterPro" id="IPR004096">
    <property type="entry name" value="V4R"/>
</dbReference>
<dbReference type="EMBL" id="JAGGLG010000012">
    <property type="protein sequence ID" value="MBP2018393.1"/>
    <property type="molecule type" value="Genomic_DNA"/>
</dbReference>
<proteinExistence type="predicted"/>
<evidence type="ECO:0000259" key="1">
    <source>
        <dbReference type="SMART" id="SM00989"/>
    </source>
</evidence>
<keyword evidence="3" id="KW-1185">Reference proteome</keyword>
<comment type="caution">
    <text evidence="2">The sequence shown here is derived from an EMBL/GenBank/DDBJ whole genome shotgun (WGS) entry which is preliminary data.</text>
</comment>
<organism evidence="2 3">
    <name type="scientific">Symbiobacterium terraclitae</name>
    <dbReference type="NCBI Taxonomy" id="557451"/>
    <lineage>
        <taxon>Bacteria</taxon>
        <taxon>Bacillati</taxon>
        <taxon>Bacillota</taxon>
        <taxon>Clostridia</taxon>
        <taxon>Eubacteriales</taxon>
        <taxon>Symbiobacteriaceae</taxon>
        <taxon>Symbiobacterium</taxon>
    </lineage>
</organism>
<dbReference type="Proteomes" id="UP001519289">
    <property type="component" value="Unassembled WGS sequence"/>
</dbReference>
<dbReference type="PANTHER" id="PTHR35090">
    <property type="entry name" value="DNA-DIRECTED RNA POLYMERASE SUBUNIT I"/>
    <property type="match status" value="1"/>
</dbReference>
<evidence type="ECO:0000313" key="2">
    <source>
        <dbReference type="EMBL" id="MBP2018393.1"/>
    </source>
</evidence>
<protein>
    <submittedName>
        <fullName evidence="2">Hydrocarbon binding protein</fullName>
    </submittedName>
</protein>
<feature type="domain" description="4-vinyl reductase 4VR" evidence="1">
    <location>
        <begin position="108"/>
        <end position="170"/>
    </location>
</feature>
<dbReference type="SMART" id="SM00989">
    <property type="entry name" value="V4R"/>
    <property type="match status" value="1"/>
</dbReference>
<accession>A0ABS4JSA4</accession>
<sequence length="174" mass="19412">MRNGNGRFAWDAIGDIALGRPNLGPTVRLEMYRLLQFSLRSVLEADLGTEATNRILREAGRLAGRAFAERFLGPMTAMPEYVRNLQARLREYGIGIMRMEEADAEAGRFVLTIEEDMDCSGLPEMDTEVCQFVEGFIAGALEFSTGRAFRVTEVDCWCTGGRICRFVAEAVTEL</sequence>
<dbReference type="SUPFAM" id="SSF111126">
    <property type="entry name" value="Ligand-binding domain in the NO signalling and Golgi transport"/>
    <property type="match status" value="1"/>
</dbReference>